<evidence type="ECO:0000256" key="2">
    <source>
        <dbReference type="ARBA" id="ARBA00008495"/>
    </source>
</evidence>
<dbReference type="SMART" id="SM00320">
    <property type="entry name" value="WD40"/>
    <property type="match status" value="7"/>
</dbReference>
<feature type="domain" description="PFU" evidence="7">
    <location>
        <begin position="362"/>
        <end position="461"/>
    </location>
</feature>
<dbReference type="PANTHER" id="PTHR19849">
    <property type="entry name" value="PHOSPHOLIPASE A-2-ACTIVATING PROTEIN"/>
    <property type="match status" value="1"/>
</dbReference>
<dbReference type="Pfam" id="PF08324">
    <property type="entry name" value="PUL"/>
    <property type="match status" value="1"/>
</dbReference>
<dbReference type="InParanoid" id="A0A7R8UGD1"/>
<dbReference type="GO" id="GO:0005634">
    <property type="term" value="C:nucleus"/>
    <property type="evidence" value="ECO:0007669"/>
    <property type="project" value="TreeGrafter"/>
</dbReference>
<dbReference type="SUPFAM" id="SSF50978">
    <property type="entry name" value="WD40 repeat-like"/>
    <property type="match status" value="1"/>
</dbReference>
<feature type="repeat" description="WD" evidence="6">
    <location>
        <begin position="222"/>
        <end position="265"/>
    </location>
</feature>
<dbReference type="FunCoup" id="A0A7R8UGD1">
    <property type="interactions" value="2986"/>
</dbReference>
<evidence type="ECO:0000313" key="10">
    <source>
        <dbReference type="Proteomes" id="UP000594454"/>
    </source>
</evidence>
<dbReference type="PRINTS" id="PR00320">
    <property type="entry name" value="GPROTEINBRPT"/>
</dbReference>
<dbReference type="GO" id="GO:0005737">
    <property type="term" value="C:cytoplasm"/>
    <property type="evidence" value="ECO:0007669"/>
    <property type="project" value="UniProtKB-SubCell"/>
</dbReference>
<evidence type="ECO:0000256" key="1">
    <source>
        <dbReference type="ARBA" id="ARBA00004496"/>
    </source>
</evidence>
<dbReference type="EMBL" id="LR899009">
    <property type="protein sequence ID" value="CAD7080093.1"/>
    <property type="molecule type" value="Genomic_DNA"/>
</dbReference>
<dbReference type="Pfam" id="PF09070">
    <property type="entry name" value="PFU"/>
    <property type="match status" value="1"/>
</dbReference>
<feature type="repeat" description="WD" evidence="6">
    <location>
        <begin position="98"/>
        <end position="139"/>
    </location>
</feature>
<dbReference type="PROSITE" id="PS50082">
    <property type="entry name" value="WD_REPEATS_2"/>
    <property type="match status" value="4"/>
</dbReference>
<evidence type="ECO:0000256" key="4">
    <source>
        <dbReference type="ARBA" id="ARBA00022574"/>
    </source>
</evidence>
<gene>
    <name evidence="9" type="ORF">HERILL_LOCUS3268</name>
</gene>
<dbReference type="Gene3D" id="1.25.10.10">
    <property type="entry name" value="Leucine-rich Repeat Variant"/>
    <property type="match status" value="1"/>
</dbReference>
<keyword evidence="5" id="KW-0677">Repeat</keyword>
<keyword evidence="10" id="KW-1185">Reference proteome</keyword>
<protein>
    <recommendedName>
        <fullName evidence="11">Phospholipase A-2-activating protein</fullName>
    </recommendedName>
</protein>
<dbReference type="Pfam" id="PF00400">
    <property type="entry name" value="WD40"/>
    <property type="match status" value="5"/>
</dbReference>
<accession>A0A7R8UGD1</accession>
<dbReference type="InterPro" id="IPR020472">
    <property type="entry name" value="WD40_PAC1"/>
</dbReference>
<dbReference type="InterPro" id="IPR013535">
    <property type="entry name" value="PUL_dom"/>
</dbReference>
<dbReference type="PROSITE" id="PS51396">
    <property type="entry name" value="PUL"/>
    <property type="match status" value="1"/>
</dbReference>
<dbReference type="InterPro" id="IPR011989">
    <property type="entry name" value="ARM-like"/>
</dbReference>
<feature type="domain" description="PUL" evidence="8">
    <location>
        <begin position="509"/>
        <end position="762"/>
    </location>
</feature>
<feature type="repeat" description="WD" evidence="6">
    <location>
        <begin position="142"/>
        <end position="173"/>
    </location>
</feature>
<dbReference type="PROSITE" id="PS00678">
    <property type="entry name" value="WD_REPEATS_1"/>
    <property type="match status" value="1"/>
</dbReference>
<sequence length="766" mass="83711">MAVSMDDYKLSCELIGHSMDVRGVGEVPAGIVSVSRDKTAKIWKTDGRIYFLNTTLTNHTNFVSCVCYLEDEGWICTGSNDSTICIYAEATSALIGTLKGHKSAVCTLAKGLGPKTLLSGSWDQTARVWQISEAGASTFKSLEGHQAAVWAVTSWKPDKIVTGSADKNIMFWNQNGEKLRVLKGHTDCVRSLIALDNGFLISAGNDAVIRYWDRDGECVKDLHGHENYIYTIALHKHFGENVVVSSSEDSTIRMWDLNSGQLGQAMLLPAQSVWSVACLRNGDIVTGTSDGVVRVFTKDPSRTAPPDALKAYEAALAGKKEESSKMLGGIKHDDLPGLEALNEPGTEEAIRVVKHPDGKVFCYQYMKGKWNLVGDVLGASGGTQKTSGKKLHEGKEYDYVFDVDISDNAPPIKLPYNRTEDPWHAAQTFIHKHNLPQVYLEQVANFIITNSDGVPAPQPTPAGYVDPFTGGSRYIPGSGSSRAEVVGNADPFTGGSSYTTKESRAPQVKHFPVNDRMTFDNCDAAKILDKLREFNAKTGDNNTTVSDEVIEAAVKLAYKENDFDKLSAEALKCLLRWPKEILFPVLDVARLAVRTERVCAALMSTEFLENLLESLSSLPANQLMAVRCFANMLVHPYGSMHLEPMLPNLLQTVSKINKGSPNLQIAIATLLLNLSVSQMQYAKSEKCRRITEATLEFLKWCTDLEAAYRAMQTLGNITCTPFGTEAAAQVASLEAVASKIRGYATTDQPSGFEKVTKCAQALALTF</sequence>
<dbReference type="InterPro" id="IPR001680">
    <property type="entry name" value="WD40_rpt"/>
</dbReference>
<dbReference type="OMA" id="DKCIYYW"/>
<dbReference type="Proteomes" id="UP000594454">
    <property type="component" value="Chromosome 1"/>
</dbReference>
<dbReference type="InterPro" id="IPR036322">
    <property type="entry name" value="WD40_repeat_dom_sf"/>
</dbReference>
<comment type="similarity">
    <text evidence="2">Belongs to the WD repeat PLAP family.</text>
</comment>
<dbReference type="GO" id="GO:0043130">
    <property type="term" value="F:ubiquitin binding"/>
    <property type="evidence" value="ECO:0007669"/>
    <property type="project" value="TreeGrafter"/>
</dbReference>
<evidence type="ECO:0000256" key="3">
    <source>
        <dbReference type="ARBA" id="ARBA00022490"/>
    </source>
</evidence>
<feature type="repeat" description="WD" evidence="6">
    <location>
        <begin position="182"/>
        <end position="213"/>
    </location>
</feature>
<evidence type="ECO:0000259" key="7">
    <source>
        <dbReference type="PROSITE" id="PS51394"/>
    </source>
</evidence>
<dbReference type="PROSITE" id="PS51394">
    <property type="entry name" value="PFU"/>
    <property type="match status" value="1"/>
</dbReference>
<evidence type="ECO:0000256" key="5">
    <source>
        <dbReference type="ARBA" id="ARBA00022737"/>
    </source>
</evidence>
<reference evidence="9 10" key="1">
    <citation type="submission" date="2020-11" db="EMBL/GenBank/DDBJ databases">
        <authorList>
            <person name="Wallbank WR R."/>
            <person name="Pardo Diaz C."/>
            <person name="Kozak K."/>
            <person name="Martin S."/>
            <person name="Jiggins C."/>
            <person name="Moest M."/>
            <person name="Warren A I."/>
            <person name="Generalovic N T."/>
            <person name="Byers J.R.P. K."/>
            <person name="Montejo-Kovacevich G."/>
            <person name="Yen C E."/>
        </authorList>
    </citation>
    <scope>NUCLEOTIDE SEQUENCE [LARGE SCALE GENOMIC DNA]</scope>
</reference>
<dbReference type="PANTHER" id="PTHR19849:SF0">
    <property type="entry name" value="PHOSPHOLIPASE A-2-ACTIVATING PROTEIN"/>
    <property type="match status" value="1"/>
</dbReference>
<dbReference type="AlphaFoldDB" id="A0A7R8UGD1"/>
<dbReference type="InterPro" id="IPR015155">
    <property type="entry name" value="PFU"/>
</dbReference>
<dbReference type="InterPro" id="IPR016024">
    <property type="entry name" value="ARM-type_fold"/>
</dbReference>
<evidence type="ECO:0000259" key="8">
    <source>
        <dbReference type="PROSITE" id="PS51396"/>
    </source>
</evidence>
<dbReference type="InterPro" id="IPR015943">
    <property type="entry name" value="WD40/YVTN_repeat-like_dom_sf"/>
</dbReference>
<dbReference type="GO" id="GO:0010992">
    <property type="term" value="P:ubiquitin recycling"/>
    <property type="evidence" value="ECO:0007669"/>
    <property type="project" value="TreeGrafter"/>
</dbReference>
<name>A0A7R8UGD1_HERIL</name>
<comment type="subcellular location">
    <subcellularLocation>
        <location evidence="1">Cytoplasm</location>
    </subcellularLocation>
</comment>
<proteinExistence type="inferred from homology"/>
<dbReference type="OrthoDB" id="10265988at2759"/>
<keyword evidence="4 6" id="KW-0853">WD repeat</keyword>
<organism evidence="9 10">
    <name type="scientific">Hermetia illucens</name>
    <name type="common">Black soldier fly</name>
    <dbReference type="NCBI Taxonomy" id="343691"/>
    <lineage>
        <taxon>Eukaryota</taxon>
        <taxon>Metazoa</taxon>
        <taxon>Ecdysozoa</taxon>
        <taxon>Arthropoda</taxon>
        <taxon>Hexapoda</taxon>
        <taxon>Insecta</taxon>
        <taxon>Pterygota</taxon>
        <taxon>Neoptera</taxon>
        <taxon>Endopterygota</taxon>
        <taxon>Diptera</taxon>
        <taxon>Brachycera</taxon>
        <taxon>Stratiomyomorpha</taxon>
        <taxon>Stratiomyidae</taxon>
        <taxon>Hermetiinae</taxon>
        <taxon>Hermetia</taxon>
    </lineage>
</organism>
<keyword evidence="3" id="KW-0963">Cytoplasm</keyword>
<dbReference type="PROSITE" id="PS50294">
    <property type="entry name" value="WD_REPEATS_REGION"/>
    <property type="match status" value="2"/>
</dbReference>
<dbReference type="Gene3D" id="2.130.10.10">
    <property type="entry name" value="YVTN repeat-like/Quinoprotein amine dehydrogenase"/>
    <property type="match status" value="1"/>
</dbReference>
<dbReference type="GO" id="GO:0043161">
    <property type="term" value="P:proteasome-mediated ubiquitin-dependent protein catabolic process"/>
    <property type="evidence" value="ECO:0007669"/>
    <property type="project" value="TreeGrafter"/>
</dbReference>
<evidence type="ECO:0000256" key="6">
    <source>
        <dbReference type="PROSITE-ProRule" id="PRU00221"/>
    </source>
</evidence>
<dbReference type="InterPro" id="IPR019775">
    <property type="entry name" value="WD40_repeat_CS"/>
</dbReference>
<dbReference type="Gene3D" id="3.10.20.870">
    <property type="entry name" value="PFU (PLAA family ubiquitin binding), C-terminal domain"/>
    <property type="match status" value="1"/>
</dbReference>
<dbReference type="CDD" id="cd00200">
    <property type="entry name" value="WD40"/>
    <property type="match status" value="1"/>
</dbReference>
<dbReference type="InterPro" id="IPR038122">
    <property type="entry name" value="PFU_sf"/>
</dbReference>
<dbReference type="SUPFAM" id="SSF48371">
    <property type="entry name" value="ARM repeat"/>
    <property type="match status" value="1"/>
</dbReference>
<evidence type="ECO:0000313" key="9">
    <source>
        <dbReference type="EMBL" id="CAD7080093.1"/>
    </source>
</evidence>
<evidence type="ECO:0008006" key="11">
    <source>
        <dbReference type="Google" id="ProtNLM"/>
    </source>
</evidence>